<comment type="catalytic activity">
    <reaction evidence="8">
        <text>succinate semialdehyde + NAD(+) + H2O = succinate + NADH + 2 H(+)</text>
        <dbReference type="Rhea" id="RHEA:13217"/>
        <dbReference type="ChEBI" id="CHEBI:15377"/>
        <dbReference type="ChEBI" id="CHEBI:15378"/>
        <dbReference type="ChEBI" id="CHEBI:30031"/>
        <dbReference type="ChEBI" id="CHEBI:57540"/>
        <dbReference type="ChEBI" id="CHEBI:57706"/>
        <dbReference type="ChEBI" id="CHEBI:57945"/>
        <dbReference type="EC" id="1.2.1.16"/>
    </reaction>
</comment>
<dbReference type="Proteomes" id="UP000651452">
    <property type="component" value="Unassembled WGS sequence"/>
</dbReference>
<evidence type="ECO:0000256" key="1">
    <source>
        <dbReference type="ARBA" id="ARBA00005176"/>
    </source>
</evidence>
<keyword evidence="14" id="KW-1185">Reference proteome</keyword>
<dbReference type="PANTHER" id="PTHR43353:SF5">
    <property type="entry name" value="SUCCINATE-SEMIALDEHYDE DEHYDROGENASE, MITOCHONDRIAL"/>
    <property type="match status" value="1"/>
</dbReference>
<dbReference type="InterPro" id="IPR016161">
    <property type="entry name" value="Ald_DH/histidinol_DH"/>
</dbReference>
<dbReference type="InterPro" id="IPR016163">
    <property type="entry name" value="Ald_DH_C"/>
</dbReference>
<organism evidence="13 14">
    <name type="scientific">Ascochyta lentis</name>
    <dbReference type="NCBI Taxonomy" id="205686"/>
    <lineage>
        <taxon>Eukaryota</taxon>
        <taxon>Fungi</taxon>
        <taxon>Dikarya</taxon>
        <taxon>Ascomycota</taxon>
        <taxon>Pezizomycotina</taxon>
        <taxon>Dothideomycetes</taxon>
        <taxon>Pleosporomycetidae</taxon>
        <taxon>Pleosporales</taxon>
        <taxon>Pleosporineae</taxon>
        <taxon>Didymellaceae</taxon>
        <taxon>Ascochyta</taxon>
    </lineage>
</organism>
<reference evidence="13" key="2">
    <citation type="submission" date="2020-09" db="EMBL/GenBank/DDBJ databases">
        <title>Reference genome assembly for Australian Ascochyta lentis isolate Al4.</title>
        <authorList>
            <person name="Lee R.C."/>
            <person name="Farfan-Caceres L.M."/>
            <person name="Debler J.W."/>
            <person name="Williams A.H."/>
            <person name="Henares B.M."/>
        </authorList>
    </citation>
    <scope>NUCLEOTIDE SEQUENCE</scope>
    <source>
        <strain evidence="13">Al4</strain>
    </source>
</reference>
<accession>A0A8H7J8Q5</accession>
<dbReference type="InterPro" id="IPR016162">
    <property type="entry name" value="Ald_DH_N"/>
</dbReference>
<comment type="catalytic activity">
    <reaction evidence="7">
        <text>succinate semialdehyde + NADP(+) + H2O = succinate + NADPH + 2 H(+)</text>
        <dbReference type="Rhea" id="RHEA:13213"/>
        <dbReference type="ChEBI" id="CHEBI:15377"/>
        <dbReference type="ChEBI" id="CHEBI:15378"/>
        <dbReference type="ChEBI" id="CHEBI:30031"/>
        <dbReference type="ChEBI" id="CHEBI:57706"/>
        <dbReference type="ChEBI" id="CHEBI:57783"/>
        <dbReference type="ChEBI" id="CHEBI:58349"/>
        <dbReference type="EC" id="1.2.1.16"/>
    </reaction>
</comment>
<dbReference type="FunFam" id="3.40.605.10:FF:000005">
    <property type="entry name" value="Succinate-semialdehyde dehydrogenase I"/>
    <property type="match status" value="1"/>
</dbReference>
<evidence type="ECO:0000256" key="6">
    <source>
        <dbReference type="ARBA" id="ARBA00030806"/>
    </source>
</evidence>
<comment type="caution">
    <text evidence="13">The sequence shown here is derived from an EMBL/GenBank/DDBJ whole genome shotgun (WGS) entry which is preliminary data.</text>
</comment>
<dbReference type="InterPro" id="IPR016160">
    <property type="entry name" value="Ald_DH_CS_CYS"/>
</dbReference>
<evidence type="ECO:0000256" key="11">
    <source>
        <dbReference type="RuleBase" id="RU003345"/>
    </source>
</evidence>
<sequence length="489" mass="52283">MDHLKNQPLFETRGFINGEWSRAAEGKTFPVYDPATGQVLAQCSDFSKGDFVSCIDKCHQGYSKYWTDTTAKQKGQILRKWNDLILENLEDIATILSLENGKALAEARGEVTYAASFVQWFSEEATRSYGDQIPSSYANSFVFTVKEPVGVCGIITPWNFPAAMITRKIAPAFAAGCSVVIKPPSETPFTAAALTKLALQAGIPADVIALVPTKDRQASLELATNTKVKKISFTGSTGVGKILTKLAAGTMKKVSMELGGNAPFIVFEDADLDIAVDAAVICKFRSSGQTCVCANRLLVHHSIVEPFTEKLVAKVKAMKLGKGLDASTTHGPLVNAAAVTKVEEHVQDALSKGGVLRSGGKRPEGLGDGFFYEPTIITGASKQMQVAYDETFGPLAPIFAFGSEQEALDLANDTEFGLAGYFFSKDVSRVLRVASSLQVGMVGINTGLISAAESPFGGIKESGMGREGSKYGLAEYQNIKSVTIGNVHE</sequence>
<dbReference type="InterPro" id="IPR050740">
    <property type="entry name" value="Aldehyde_DH_Superfamily"/>
</dbReference>
<protein>
    <recommendedName>
        <fullName evidence="4">Succinate-semialdehyde dehydrogenase, mitochondrial</fullName>
        <ecNumber evidence="9">1.2.1.16</ecNumber>
        <ecNumber evidence="3">1.2.1.24</ecNumber>
    </recommendedName>
    <alternativeName>
        <fullName evidence="6">NAD(+)-dependent succinic semialdehyde dehydrogenase</fullName>
    </alternativeName>
</protein>
<reference evidence="13" key="1">
    <citation type="submission" date="2018-12" db="EMBL/GenBank/DDBJ databases">
        <authorList>
            <person name="Syme R.A."/>
            <person name="Farfan-Caceres L."/>
            <person name="Lichtenzveig J."/>
        </authorList>
    </citation>
    <scope>NUCLEOTIDE SEQUENCE</scope>
    <source>
        <strain evidence="13">Al4</strain>
    </source>
</reference>
<evidence type="ECO:0000256" key="4">
    <source>
        <dbReference type="ARBA" id="ARBA00019842"/>
    </source>
</evidence>
<evidence type="ECO:0000313" key="13">
    <source>
        <dbReference type="EMBL" id="KAF9698507.1"/>
    </source>
</evidence>
<dbReference type="GO" id="GO:0004777">
    <property type="term" value="F:succinate-semialdehyde dehydrogenase (NAD+) activity"/>
    <property type="evidence" value="ECO:0007669"/>
    <property type="project" value="UniProtKB-EC"/>
</dbReference>
<dbReference type="EC" id="1.2.1.16" evidence="9"/>
<dbReference type="CDD" id="cd07103">
    <property type="entry name" value="ALDH_F5_SSADH_GabD"/>
    <property type="match status" value="1"/>
</dbReference>
<dbReference type="EMBL" id="RZGK01000006">
    <property type="protein sequence ID" value="KAF9698507.1"/>
    <property type="molecule type" value="Genomic_DNA"/>
</dbReference>
<dbReference type="InterPro" id="IPR015590">
    <property type="entry name" value="Aldehyde_DH_dom"/>
</dbReference>
<dbReference type="EC" id="1.2.1.24" evidence="3"/>
<evidence type="ECO:0000256" key="10">
    <source>
        <dbReference type="PROSITE-ProRule" id="PRU10007"/>
    </source>
</evidence>
<evidence type="ECO:0000256" key="8">
    <source>
        <dbReference type="ARBA" id="ARBA00052698"/>
    </source>
</evidence>
<dbReference type="SUPFAM" id="SSF53720">
    <property type="entry name" value="ALDH-like"/>
    <property type="match status" value="1"/>
</dbReference>
<evidence type="ECO:0000259" key="12">
    <source>
        <dbReference type="Pfam" id="PF00171"/>
    </source>
</evidence>
<dbReference type="PROSITE" id="PS00687">
    <property type="entry name" value="ALDEHYDE_DEHYDR_GLU"/>
    <property type="match status" value="1"/>
</dbReference>
<dbReference type="OrthoDB" id="310895at2759"/>
<dbReference type="InterPro" id="IPR029510">
    <property type="entry name" value="Ald_DH_CS_GLU"/>
</dbReference>
<keyword evidence="5 11" id="KW-0560">Oxidoreductase</keyword>
<proteinExistence type="inferred from homology"/>
<evidence type="ECO:0000256" key="2">
    <source>
        <dbReference type="ARBA" id="ARBA00009986"/>
    </source>
</evidence>
<dbReference type="FunFam" id="3.40.309.10:FF:000004">
    <property type="entry name" value="Succinate-semialdehyde dehydrogenase I"/>
    <property type="match status" value="1"/>
</dbReference>
<dbReference type="GO" id="GO:0009450">
    <property type="term" value="P:gamma-aminobutyric acid catabolic process"/>
    <property type="evidence" value="ECO:0007669"/>
    <property type="project" value="TreeGrafter"/>
</dbReference>
<gene>
    <name evidence="13" type="ORF">EKO04_003941</name>
</gene>
<evidence type="ECO:0000256" key="3">
    <source>
        <dbReference type="ARBA" id="ARBA00013051"/>
    </source>
</evidence>
<evidence type="ECO:0000256" key="5">
    <source>
        <dbReference type="ARBA" id="ARBA00023002"/>
    </source>
</evidence>
<evidence type="ECO:0000256" key="9">
    <source>
        <dbReference type="ARBA" id="ARBA00067047"/>
    </source>
</evidence>
<dbReference type="AlphaFoldDB" id="A0A8H7J8Q5"/>
<evidence type="ECO:0000313" key="14">
    <source>
        <dbReference type="Proteomes" id="UP000651452"/>
    </source>
</evidence>
<dbReference type="PANTHER" id="PTHR43353">
    <property type="entry name" value="SUCCINATE-SEMIALDEHYDE DEHYDROGENASE, MITOCHONDRIAL"/>
    <property type="match status" value="1"/>
</dbReference>
<comment type="similarity">
    <text evidence="2 11">Belongs to the aldehyde dehydrogenase family.</text>
</comment>
<dbReference type="Gene3D" id="3.40.605.10">
    <property type="entry name" value="Aldehyde Dehydrogenase, Chain A, domain 1"/>
    <property type="match status" value="1"/>
</dbReference>
<evidence type="ECO:0000256" key="7">
    <source>
        <dbReference type="ARBA" id="ARBA00050387"/>
    </source>
</evidence>
<dbReference type="Gene3D" id="3.40.309.10">
    <property type="entry name" value="Aldehyde Dehydrogenase, Chain A, domain 2"/>
    <property type="match status" value="1"/>
</dbReference>
<comment type="pathway">
    <text evidence="1">Amino-acid degradation; 4-aminobutanoate degradation.</text>
</comment>
<feature type="active site" evidence="10">
    <location>
        <position position="257"/>
    </location>
</feature>
<dbReference type="Pfam" id="PF00171">
    <property type="entry name" value="Aldedh"/>
    <property type="match status" value="1"/>
</dbReference>
<feature type="domain" description="Aldehyde dehydrogenase" evidence="12">
    <location>
        <begin position="22"/>
        <end position="482"/>
    </location>
</feature>
<name>A0A8H7J8Q5_9PLEO</name>
<dbReference type="PROSITE" id="PS00070">
    <property type="entry name" value="ALDEHYDE_DEHYDR_CYS"/>
    <property type="match status" value="1"/>
</dbReference>